<name>A0AAN9KFT3_CLITE</name>
<dbReference type="AlphaFoldDB" id="A0AAN9KFT3"/>
<keyword evidence="2" id="KW-1185">Reference proteome</keyword>
<sequence>MDLLLLIANVLHPFATQSNSNFAALSLDVGGVSLALTSCRHLLLQKIMLSSSARTKEDKQSIFTVPKFVRSKCLVWLVGVDRW</sequence>
<comment type="caution">
    <text evidence="1">The sequence shown here is derived from an EMBL/GenBank/DDBJ whole genome shotgun (WGS) entry which is preliminary data.</text>
</comment>
<reference evidence="1 2" key="1">
    <citation type="submission" date="2024-01" db="EMBL/GenBank/DDBJ databases">
        <title>The genomes of 5 underutilized Papilionoideae crops provide insights into root nodulation and disease resistance.</title>
        <authorList>
            <person name="Yuan L."/>
        </authorList>
    </citation>
    <scope>NUCLEOTIDE SEQUENCE [LARGE SCALE GENOMIC DNA]</scope>
    <source>
        <strain evidence="1">LY-2023</strain>
        <tissue evidence="1">Leaf</tissue>
    </source>
</reference>
<proteinExistence type="predicted"/>
<evidence type="ECO:0000313" key="1">
    <source>
        <dbReference type="EMBL" id="KAK7316647.1"/>
    </source>
</evidence>
<dbReference type="Proteomes" id="UP001359559">
    <property type="component" value="Unassembled WGS sequence"/>
</dbReference>
<evidence type="ECO:0000313" key="2">
    <source>
        <dbReference type="Proteomes" id="UP001359559"/>
    </source>
</evidence>
<accession>A0AAN9KFT3</accession>
<protein>
    <submittedName>
        <fullName evidence="1">Uncharacterized protein</fullName>
    </submittedName>
</protein>
<dbReference type="EMBL" id="JAYKXN010000001">
    <property type="protein sequence ID" value="KAK7316647.1"/>
    <property type="molecule type" value="Genomic_DNA"/>
</dbReference>
<gene>
    <name evidence="1" type="ORF">RJT34_00267</name>
</gene>
<organism evidence="1 2">
    <name type="scientific">Clitoria ternatea</name>
    <name type="common">Butterfly pea</name>
    <dbReference type="NCBI Taxonomy" id="43366"/>
    <lineage>
        <taxon>Eukaryota</taxon>
        <taxon>Viridiplantae</taxon>
        <taxon>Streptophyta</taxon>
        <taxon>Embryophyta</taxon>
        <taxon>Tracheophyta</taxon>
        <taxon>Spermatophyta</taxon>
        <taxon>Magnoliopsida</taxon>
        <taxon>eudicotyledons</taxon>
        <taxon>Gunneridae</taxon>
        <taxon>Pentapetalae</taxon>
        <taxon>rosids</taxon>
        <taxon>fabids</taxon>
        <taxon>Fabales</taxon>
        <taxon>Fabaceae</taxon>
        <taxon>Papilionoideae</taxon>
        <taxon>50 kb inversion clade</taxon>
        <taxon>NPAAA clade</taxon>
        <taxon>indigoferoid/millettioid clade</taxon>
        <taxon>Phaseoleae</taxon>
        <taxon>Clitoria</taxon>
    </lineage>
</organism>